<organism evidence="1 2">
    <name type="scientific">Vigna unguiculata</name>
    <name type="common">Cowpea</name>
    <dbReference type="NCBI Taxonomy" id="3917"/>
    <lineage>
        <taxon>Eukaryota</taxon>
        <taxon>Viridiplantae</taxon>
        <taxon>Streptophyta</taxon>
        <taxon>Embryophyta</taxon>
        <taxon>Tracheophyta</taxon>
        <taxon>Spermatophyta</taxon>
        <taxon>Magnoliopsida</taxon>
        <taxon>eudicotyledons</taxon>
        <taxon>Gunneridae</taxon>
        <taxon>Pentapetalae</taxon>
        <taxon>rosids</taxon>
        <taxon>fabids</taxon>
        <taxon>Fabales</taxon>
        <taxon>Fabaceae</taxon>
        <taxon>Papilionoideae</taxon>
        <taxon>50 kb inversion clade</taxon>
        <taxon>NPAAA clade</taxon>
        <taxon>indigoferoid/millettioid clade</taxon>
        <taxon>Phaseoleae</taxon>
        <taxon>Vigna</taxon>
    </lineage>
</organism>
<reference evidence="1 2" key="1">
    <citation type="submission" date="2019-04" db="EMBL/GenBank/DDBJ databases">
        <title>An improved genome assembly and genetic linkage map for asparagus bean, Vigna unguiculata ssp. sesquipedialis.</title>
        <authorList>
            <person name="Xia Q."/>
            <person name="Zhang R."/>
            <person name="Dong Y."/>
        </authorList>
    </citation>
    <scope>NUCLEOTIDE SEQUENCE [LARGE SCALE GENOMIC DNA]</scope>
    <source>
        <tissue evidence="1">Leaf</tissue>
    </source>
</reference>
<protein>
    <submittedName>
        <fullName evidence="1">Uncharacterized protein</fullName>
    </submittedName>
</protein>
<proteinExistence type="predicted"/>
<dbReference type="AlphaFoldDB" id="A0A4D6M6Q6"/>
<sequence length="138" mass="14970">MCQGRADSTTVEEKWRWVRVPELPRCCTNSCGYRCWCALVRGLLVIRGCFGEIQTRERGAVMVVAAGCTKKMTRWSSVVIDTSTNSDDSSGGYVSDDGRVEKTMQSQTTGVAAVTVFSGDSASWWLHSGVSNSGRTGS</sequence>
<accession>A0A4D6M6Q6</accession>
<keyword evidence="2" id="KW-1185">Reference proteome</keyword>
<gene>
    <name evidence="1" type="ORF">DEO72_LG6g1635</name>
</gene>
<name>A0A4D6M6Q6_VIGUN</name>
<dbReference type="Proteomes" id="UP000501690">
    <property type="component" value="Linkage Group LG6"/>
</dbReference>
<evidence type="ECO:0000313" key="1">
    <source>
        <dbReference type="EMBL" id="QCD96925.1"/>
    </source>
</evidence>
<dbReference type="EMBL" id="CP039350">
    <property type="protein sequence ID" value="QCD96925.1"/>
    <property type="molecule type" value="Genomic_DNA"/>
</dbReference>
<evidence type="ECO:0000313" key="2">
    <source>
        <dbReference type="Proteomes" id="UP000501690"/>
    </source>
</evidence>